<dbReference type="SUPFAM" id="SSF56935">
    <property type="entry name" value="Porins"/>
    <property type="match status" value="1"/>
</dbReference>
<keyword evidence="9" id="KW-0472">Membrane</keyword>
<reference evidence="12 13" key="1">
    <citation type="submission" date="2017-12" db="EMBL/GenBank/DDBJ databases">
        <title>Genomes of bacteria within cyanobacterial aggregates.</title>
        <authorList>
            <person name="Cai H."/>
        </authorList>
    </citation>
    <scope>NUCLEOTIDE SEQUENCE [LARGE SCALE GENOMIC DNA]</scope>
    <source>
        <strain evidence="12 13">TH16</strain>
    </source>
</reference>
<keyword evidence="5" id="KW-0812">Transmembrane</keyword>
<organism evidence="12 13">
    <name type="scientific">Niveispirillum cyanobacteriorum</name>
    <dbReference type="NCBI Taxonomy" id="1612173"/>
    <lineage>
        <taxon>Bacteria</taxon>
        <taxon>Pseudomonadati</taxon>
        <taxon>Pseudomonadota</taxon>
        <taxon>Alphaproteobacteria</taxon>
        <taxon>Rhodospirillales</taxon>
        <taxon>Azospirillaceae</taxon>
        <taxon>Niveispirillum</taxon>
    </lineage>
</organism>
<dbReference type="GO" id="GO:0009279">
    <property type="term" value="C:cell outer membrane"/>
    <property type="evidence" value="ECO:0007669"/>
    <property type="project" value="UniProtKB-SubCell"/>
</dbReference>
<keyword evidence="4" id="KW-0410">Iron transport</keyword>
<evidence type="ECO:0000256" key="7">
    <source>
        <dbReference type="ARBA" id="ARBA00023065"/>
    </source>
</evidence>
<feature type="compositionally biased region" description="Polar residues" evidence="11">
    <location>
        <begin position="85"/>
        <end position="95"/>
    </location>
</feature>
<dbReference type="InterPro" id="IPR039426">
    <property type="entry name" value="TonB-dep_rcpt-like"/>
</dbReference>
<evidence type="ECO:0000313" key="12">
    <source>
        <dbReference type="EMBL" id="AUN32674.1"/>
    </source>
</evidence>
<keyword evidence="13" id="KW-1185">Reference proteome</keyword>
<evidence type="ECO:0000256" key="10">
    <source>
        <dbReference type="ARBA" id="ARBA00023237"/>
    </source>
</evidence>
<keyword evidence="10" id="KW-0998">Cell outer membrane</keyword>
<dbReference type="PANTHER" id="PTHR32552">
    <property type="entry name" value="FERRICHROME IRON RECEPTOR-RELATED"/>
    <property type="match status" value="1"/>
</dbReference>
<proteinExistence type="predicted"/>
<gene>
    <name evidence="12" type="ORF">C0V82_20360</name>
</gene>
<evidence type="ECO:0000256" key="1">
    <source>
        <dbReference type="ARBA" id="ARBA00004571"/>
    </source>
</evidence>
<evidence type="ECO:0000256" key="2">
    <source>
        <dbReference type="ARBA" id="ARBA00022448"/>
    </source>
</evidence>
<evidence type="ECO:0000313" key="13">
    <source>
        <dbReference type="Proteomes" id="UP000234752"/>
    </source>
</evidence>
<name>A0A2K9NHV3_9PROT</name>
<dbReference type="PANTHER" id="PTHR32552:SF81">
    <property type="entry name" value="TONB-DEPENDENT OUTER MEMBRANE RECEPTOR"/>
    <property type="match status" value="1"/>
</dbReference>
<dbReference type="AlphaFoldDB" id="A0A2K9NHV3"/>
<dbReference type="EMBL" id="CP025612">
    <property type="protein sequence ID" value="AUN32674.1"/>
    <property type="molecule type" value="Genomic_DNA"/>
</dbReference>
<dbReference type="GO" id="GO:0006826">
    <property type="term" value="P:iron ion transport"/>
    <property type="evidence" value="ECO:0007669"/>
    <property type="project" value="UniProtKB-KW"/>
</dbReference>
<keyword evidence="8" id="KW-0798">TonB box</keyword>
<comment type="subcellular location">
    <subcellularLocation>
        <location evidence="1">Cell outer membrane</location>
        <topology evidence="1">Multi-pass membrane protein</topology>
    </subcellularLocation>
</comment>
<evidence type="ECO:0000256" key="6">
    <source>
        <dbReference type="ARBA" id="ARBA00023004"/>
    </source>
</evidence>
<keyword evidence="3" id="KW-1134">Transmembrane beta strand</keyword>
<dbReference type="Gene3D" id="2.40.170.20">
    <property type="entry name" value="TonB-dependent receptor, beta-barrel domain"/>
    <property type="match status" value="1"/>
</dbReference>
<accession>A0A2K9NHV3</accession>
<dbReference type="KEGG" id="ncb:C0V82_20360"/>
<evidence type="ECO:0000256" key="3">
    <source>
        <dbReference type="ARBA" id="ARBA00022452"/>
    </source>
</evidence>
<evidence type="ECO:0000256" key="5">
    <source>
        <dbReference type="ARBA" id="ARBA00022692"/>
    </source>
</evidence>
<evidence type="ECO:0000256" key="11">
    <source>
        <dbReference type="SAM" id="MobiDB-lite"/>
    </source>
</evidence>
<dbReference type="InterPro" id="IPR036942">
    <property type="entry name" value="Beta-barrel_TonB_sf"/>
</dbReference>
<keyword evidence="6" id="KW-0408">Iron</keyword>
<evidence type="ECO:0000256" key="8">
    <source>
        <dbReference type="ARBA" id="ARBA00023077"/>
    </source>
</evidence>
<protein>
    <submittedName>
        <fullName evidence="12">Uncharacterized protein</fullName>
    </submittedName>
</protein>
<feature type="region of interest" description="Disordered" evidence="11">
    <location>
        <begin position="77"/>
        <end position="101"/>
    </location>
</feature>
<keyword evidence="7" id="KW-0406">Ion transport</keyword>
<sequence>MFGDICLWDVERIEVLRDPQSKLVGRNAIAGTVVVDTKAPAFVQEGTAQIAAGNHDQRRASVMINLPLEADRVAPRLSADRYQRESVTNDDSYQGVSDPGRVKSTSLRGKLLFKAPSDPDRRLLVTGAHVDHRGLNGKIIVRPFANRRSNFPQQLVHEPHTNSLGLEAGIPLADGYRVEISTSYTNFRFRRRAVPNSSNAHISTDEYMVEPRQRYEAADDKSLANSLNLYRARPHEFIEFIAAQNFQDNADTAAA</sequence>
<evidence type="ECO:0000256" key="9">
    <source>
        <dbReference type="ARBA" id="ARBA00023136"/>
    </source>
</evidence>
<dbReference type="Proteomes" id="UP000234752">
    <property type="component" value="Chromosome eg_2"/>
</dbReference>
<evidence type="ECO:0000256" key="4">
    <source>
        <dbReference type="ARBA" id="ARBA00022496"/>
    </source>
</evidence>
<keyword evidence="2" id="KW-0813">Transport</keyword>